<dbReference type="GO" id="GO:0004175">
    <property type="term" value="F:endopeptidase activity"/>
    <property type="evidence" value="ECO:0007669"/>
    <property type="project" value="UniProtKB-ARBA"/>
</dbReference>
<keyword evidence="1" id="KW-0472">Membrane</keyword>
<keyword evidence="1" id="KW-0812">Transmembrane</keyword>
<evidence type="ECO:0000313" key="4">
    <source>
        <dbReference type="Proteomes" id="UP000244649"/>
    </source>
</evidence>
<keyword evidence="3" id="KW-0645">Protease</keyword>
<gene>
    <name evidence="3" type="ORF">DC432_15440</name>
</gene>
<feature type="transmembrane region" description="Helical" evidence="1">
    <location>
        <begin position="204"/>
        <end position="221"/>
    </location>
</feature>
<dbReference type="AlphaFoldDB" id="A0A2T7VN69"/>
<feature type="transmembrane region" description="Helical" evidence="1">
    <location>
        <begin position="32"/>
        <end position="54"/>
    </location>
</feature>
<dbReference type="Pfam" id="PF02517">
    <property type="entry name" value="Rce1-like"/>
    <property type="match status" value="1"/>
</dbReference>
<protein>
    <submittedName>
        <fullName evidence="3">CPBP family intramembrane metalloprotease</fullName>
    </submittedName>
</protein>
<dbReference type="EMBL" id="QDFT01000073">
    <property type="protein sequence ID" value="PVE58835.1"/>
    <property type="molecule type" value="Genomic_DNA"/>
</dbReference>
<dbReference type="InterPro" id="IPR003675">
    <property type="entry name" value="Rce1/LyrA-like_dom"/>
</dbReference>
<feature type="transmembrane region" description="Helical" evidence="1">
    <location>
        <begin position="147"/>
        <end position="167"/>
    </location>
</feature>
<dbReference type="GO" id="GO:0080120">
    <property type="term" value="P:CAAX-box protein maturation"/>
    <property type="evidence" value="ECO:0007669"/>
    <property type="project" value="UniProtKB-ARBA"/>
</dbReference>
<feature type="transmembrane region" description="Helical" evidence="1">
    <location>
        <begin position="173"/>
        <end position="192"/>
    </location>
</feature>
<keyword evidence="3" id="KW-0378">Hydrolase</keyword>
<evidence type="ECO:0000259" key="2">
    <source>
        <dbReference type="Pfam" id="PF02517"/>
    </source>
</evidence>
<dbReference type="GO" id="GO:0006508">
    <property type="term" value="P:proteolysis"/>
    <property type="evidence" value="ECO:0007669"/>
    <property type="project" value="UniProtKB-KW"/>
</dbReference>
<feature type="domain" description="CAAX prenyl protease 2/Lysostaphin resistance protein A-like" evidence="2">
    <location>
        <begin position="108"/>
        <end position="208"/>
    </location>
</feature>
<evidence type="ECO:0000256" key="1">
    <source>
        <dbReference type="SAM" id="Phobius"/>
    </source>
</evidence>
<accession>A0A2T7VN69</accession>
<dbReference type="GO" id="GO:0008237">
    <property type="term" value="F:metallopeptidase activity"/>
    <property type="evidence" value="ECO:0007669"/>
    <property type="project" value="UniProtKB-KW"/>
</dbReference>
<keyword evidence="1" id="KW-1133">Transmembrane helix</keyword>
<name>A0A2T7VN69_MICTE</name>
<organism evidence="3 4">
    <name type="scientific">Microbacterium testaceum</name>
    <name type="common">Aureobacterium testaceum</name>
    <name type="synonym">Brevibacterium testaceum</name>
    <dbReference type="NCBI Taxonomy" id="2033"/>
    <lineage>
        <taxon>Bacteria</taxon>
        <taxon>Bacillati</taxon>
        <taxon>Actinomycetota</taxon>
        <taxon>Actinomycetes</taxon>
        <taxon>Micrococcales</taxon>
        <taxon>Microbacteriaceae</taxon>
        <taxon>Microbacterium</taxon>
    </lineage>
</organism>
<comment type="caution">
    <text evidence="3">The sequence shown here is derived from an EMBL/GenBank/DDBJ whole genome shotgun (WGS) entry which is preliminary data.</text>
</comment>
<keyword evidence="3" id="KW-0482">Metalloprotease</keyword>
<proteinExistence type="predicted"/>
<dbReference type="Proteomes" id="UP000244649">
    <property type="component" value="Unassembled WGS sequence"/>
</dbReference>
<sequence length="222" mass="23528">MRWDVRVLAVALVSGSASMLGALSTTRFAGLWTLPLANLFLWFGFLCAFVYALARSRPPGLFQFRASDLIWGFASGMVLRLCEGVVGGFENAPFPSSPLIENNAIASWVLAEAIPLGLIGPLAEEVFFRAVILVSVFQVLRRATGPVAAAITAALVSTGLFVCLHAIFGAISLASVLQFVLIGTVCAALVLLTGRLWSAVVTHLVYNGSYLAIVAMGALLVR</sequence>
<evidence type="ECO:0000313" key="3">
    <source>
        <dbReference type="EMBL" id="PVE58835.1"/>
    </source>
</evidence>
<reference evidence="3 4" key="1">
    <citation type="submission" date="2018-04" db="EMBL/GenBank/DDBJ databases">
        <authorList>
            <person name="Go L.Y."/>
            <person name="Mitchell J.A."/>
        </authorList>
    </citation>
    <scope>NUCLEOTIDE SEQUENCE [LARGE SCALE GENOMIC DNA]</scope>
    <source>
        <strain evidence="3 4">TPD7010</strain>
    </source>
</reference>